<proteinExistence type="predicted"/>
<feature type="repeat" description="TPR" evidence="3">
    <location>
        <begin position="219"/>
        <end position="252"/>
    </location>
</feature>
<dbReference type="Gene3D" id="1.25.40.10">
    <property type="entry name" value="Tetratricopeptide repeat domain"/>
    <property type="match status" value="2"/>
</dbReference>
<reference evidence="5" key="1">
    <citation type="journal article" date="2014" name="Int. J. Syst. Evol. Microbiol.">
        <title>Complete genome sequence of Corynebacterium casei LMG S-19264T (=DSM 44701T), isolated from a smear-ripened cheese.</title>
        <authorList>
            <consortium name="US DOE Joint Genome Institute (JGI-PGF)"/>
            <person name="Walter F."/>
            <person name="Albersmeier A."/>
            <person name="Kalinowski J."/>
            <person name="Ruckert C."/>
        </authorList>
    </citation>
    <scope>NUCLEOTIDE SEQUENCE</scope>
    <source>
        <strain evidence="5">CGMCC 1.12751</strain>
    </source>
</reference>
<feature type="chain" id="PRO_5037047423" description="Tetratricopeptide repeat protein" evidence="4">
    <location>
        <begin position="20"/>
        <end position="415"/>
    </location>
</feature>
<evidence type="ECO:0000256" key="2">
    <source>
        <dbReference type="ARBA" id="ARBA00022803"/>
    </source>
</evidence>
<dbReference type="InterPro" id="IPR051685">
    <property type="entry name" value="Ycf3/AcsC/BcsC/TPR_MFPF"/>
</dbReference>
<feature type="signal peptide" evidence="4">
    <location>
        <begin position="1"/>
        <end position="19"/>
    </location>
</feature>
<dbReference type="SUPFAM" id="SSF48452">
    <property type="entry name" value="TPR-like"/>
    <property type="match status" value="2"/>
</dbReference>
<evidence type="ECO:0000313" key="5">
    <source>
        <dbReference type="EMBL" id="GGG49581.1"/>
    </source>
</evidence>
<dbReference type="PROSITE" id="PS50005">
    <property type="entry name" value="TPR"/>
    <property type="match status" value="2"/>
</dbReference>
<evidence type="ECO:0000256" key="4">
    <source>
        <dbReference type="SAM" id="SignalP"/>
    </source>
</evidence>
<keyword evidence="2 3" id="KW-0802">TPR repeat</keyword>
<accession>A0A917GKT5</accession>
<keyword evidence="4" id="KW-0732">Signal</keyword>
<keyword evidence="1" id="KW-0677">Repeat</keyword>
<keyword evidence="6" id="KW-1185">Reference proteome</keyword>
<reference evidence="5" key="2">
    <citation type="submission" date="2020-09" db="EMBL/GenBank/DDBJ databases">
        <authorList>
            <person name="Sun Q."/>
            <person name="Zhou Y."/>
        </authorList>
    </citation>
    <scope>NUCLEOTIDE SEQUENCE</scope>
    <source>
        <strain evidence="5">CGMCC 1.12751</strain>
    </source>
</reference>
<gene>
    <name evidence="5" type="ORF">GCM10010976_21130</name>
</gene>
<evidence type="ECO:0000313" key="6">
    <source>
        <dbReference type="Proteomes" id="UP000625976"/>
    </source>
</evidence>
<dbReference type="InterPro" id="IPR019734">
    <property type="entry name" value="TPR_rpt"/>
</dbReference>
<dbReference type="PANTHER" id="PTHR44943">
    <property type="entry name" value="CELLULOSE SYNTHASE OPERON PROTEIN C"/>
    <property type="match status" value="1"/>
</dbReference>
<dbReference type="InterPro" id="IPR011990">
    <property type="entry name" value="TPR-like_helical_dom_sf"/>
</dbReference>
<protein>
    <recommendedName>
        <fullName evidence="7">Tetratricopeptide repeat protein</fullName>
    </recommendedName>
</protein>
<evidence type="ECO:0008006" key="7">
    <source>
        <dbReference type="Google" id="ProtNLM"/>
    </source>
</evidence>
<dbReference type="Proteomes" id="UP000625976">
    <property type="component" value="Unassembled WGS sequence"/>
</dbReference>
<sequence length="415" mass="46234">MKKQFIVALAIMVTAFSFAQKKELKSAEKAIKDSNYAEAKSLLTQVEPMLSSMNEDLKAQYYLLNAKALYANGSANNDDVAKALKSLGLVQGDLEVENQELRNTMLQSFVKKGNDAYESNDFSLSSKNFENAYRVSPQDTLYLYYAAATATGVQEYDRALVLYEELEELNYTGIETEYIAVNKETGVIEVFQSKNIRDISVKGGDFVKPSKRHTESKKAEIVKNMALIYTNKGDNEQALIAMTKAREANPDDLNLLISQANLYYKLGDTEKFKELLTIATERDPNNAELQFNLGVMSQDSGDIESAKKYYDRAIVLDPTDVNSKINMASMILNQEKALIQEMNGLGSSSADNKRYDELKLQRSEIYKSVIPYLEGVLVTDPANIEAATTLMNIYSATGDDKYKAMKATVESLGGN</sequence>
<dbReference type="Pfam" id="PF14559">
    <property type="entry name" value="TPR_19"/>
    <property type="match status" value="1"/>
</dbReference>
<dbReference type="PANTHER" id="PTHR44943:SF8">
    <property type="entry name" value="TPR REPEAT-CONTAINING PROTEIN MJ0263"/>
    <property type="match status" value="1"/>
</dbReference>
<dbReference type="EMBL" id="BMFQ01000002">
    <property type="protein sequence ID" value="GGG49581.1"/>
    <property type="molecule type" value="Genomic_DNA"/>
</dbReference>
<evidence type="ECO:0000256" key="3">
    <source>
        <dbReference type="PROSITE-ProRule" id="PRU00339"/>
    </source>
</evidence>
<name>A0A917GKT5_9FLAO</name>
<feature type="repeat" description="TPR" evidence="3">
    <location>
        <begin position="287"/>
        <end position="320"/>
    </location>
</feature>
<dbReference type="RefSeq" id="WP_188464553.1">
    <property type="nucleotide sequence ID" value="NZ_BMFQ01000002.1"/>
</dbReference>
<comment type="caution">
    <text evidence="5">The sequence shown here is derived from an EMBL/GenBank/DDBJ whole genome shotgun (WGS) entry which is preliminary data.</text>
</comment>
<dbReference type="AlphaFoldDB" id="A0A917GKT5"/>
<organism evidence="5 6">
    <name type="scientific">Bizionia arctica</name>
    <dbReference type="NCBI Taxonomy" id="1495645"/>
    <lineage>
        <taxon>Bacteria</taxon>
        <taxon>Pseudomonadati</taxon>
        <taxon>Bacteroidota</taxon>
        <taxon>Flavobacteriia</taxon>
        <taxon>Flavobacteriales</taxon>
        <taxon>Flavobacteriaceae</taxon>
        <taxon>Bizionia</taxon>
    </lineage>
</organism>
<dbReference type="SMART" id="SM00028">
    <property type="entry name" value="TPR"/>
    <property type="match status" value="4"/>
</dbReference>
<evidence type="ECO:0000256" key="1">
    <source>
        <dbReference type="ARBA" id="ARBA00022737"/>
    </source>
</evidence>